<dbReference type="STRING" id="1777144.AWB83_04946"/>
<evidence type="ECO:0000313" key="2">
    <source>
        <dbReference type="Proteomes" id="UP000054978"/>
    </source>
</evidence>
<reference evidence="1" key="1">
    <citation type="submission" date="2016-01" db="EMBL/GenBank/DDBJ databases">
        <authorList>
            <person name="Peeters C."/>
        </authorList>
    </citation>
    <scope>NUCLEOTIDE SEQUENCE [LARGE SCALE GENOMIC DNA]</scope>
    <source>
        <strain evidence="1">LMG 29326</strain>
    </source>
</reference>
<comment type="caution">
    <text evidence="1">The sequence shown here is derived from an EMBL/GenBank/DDBJ whole genome shotgun (WGS) entry which is preliminary data.</text>
</comment>
<dbReference type="EMBL" id="FCOB02000026">
    <property type="protein sequence ID" value="SAK88492.1"/>
    <property type="molecule type" value="Genomic_DNA"/>
</dbReference>
<organism evidence="1 2">
    <name type="scientific">Caballeronia ptereochthonis</name>
    <dbReference type="NCBI Taxonomy" id="1777144"/>
    <lineage>
        <taxon>Bacteria</taxon>
        <taxon>Pseudomonadati</taxon>
        <taxon>Pseudomonadota</taxon>
        <taxon>Betaproteobacteria</taxon>
        <taxon>Burkholderiales</taxon>
        <taxon>Burkholderiaceae</taxon>
        <taxon>Caballeronia</taxon>
    </lineage>
</organism>
<dbReference type="Proteomes" id="UP000054978">
    <property type="component" value="Unassembled WGS sequence"/>
</dbReference>
<keyword evidence="2" id="KW-1185">Reference proteome</keyword>
<accession>A0A158D1G3</accession>
<dbReference type="AlphaFoldDB" id="A0A158D1G3"/>
<sequence>MLNAPLLRLEGDLFFQHEIRNKRFQIQVTLGCLTDVFGSDGSLEGDRIAFLANLDQILVVAKNKVMSGLNSPIKLSATDFRFV</sequence>
<proteinExistence type="predicted"/>
<gene>
    <name evidence="1" type="ORF">AWB83_04946</name>
</gene>
<name>A0A158D1G3_9BURK</name>
<protein>
    <submittedName>
        <fullName evidence="1">Uncharacterized protein</fullName>
    </submittedName>
</protein>
<evidence type="ECO:0000313" key="1">
    <source>
        <dbReference type="EMBL" id="SAK88492.1"/>
    </source>
</evidence>